<dbReference type="OrthoDB" id="5363336at2759"/>
<proteinExistence type="predicted"/>
<dbReference type="AlphaFoldDB" id="A0A9P4QUE2"/>
<reference evidence="1" key="1">
    <citation type="journal article" date="2020" name="Stud. Mycol.">
        <title>101 Dothideomycetes genomes: a test case for predicting lifestyles and emergence of pathogens.</title>
        <authorList>
            <person name="Haridas S."/>
            <person name="Albert R."/>
            <person name="Binder M."/>
            <person name="Bloem J."/>
            <person name="Labutti K."/>
            <person name="Salamov A."/>
            <person name="Andreopoulos B."/>
            <person name="Baker S."/>
            <person name="Barry K."/>
            <person name="Bills G."/>
            <person name="Bluhm B."/>
            <person name="Cannon C."/>
            <person name="Castanera R."/>
            <person name="Culley D."/>
            <person name="Daum C."/>
            <person name="Ezra D."/>
            <person name="Gonzalez J."/>
            <person name="Henrissat B."/>
            <person name="Kuo A."/>
            <person name="Liang C."/>
            <person name="Lipzen A."/>
            <person name="Lutzoni F."/>
            <person name="Magnuson J."/>
            <person name="Mondo S."/>
            <person name="Nolan M."/>
            <person name="Ohm R."/>
            <person name="Pangilinan J."/>
            <person name="Park H.-J."/>
            <person name="Ramirez L."/>
            <person name="Alfaro M."/>
            <person name="Sun H."/>
            <person name="Tritt A."/>
            <person name="Yoshinaga Y."/>
            <person name="Zwiers L.-H."/>
            <person name="Turgeon B."/>
            <person name="Goodwin S."/>
            <person name="Spatafora J."/>
            <person name="Crous P."/>
            <person name="Grigoriev I."/>
        </authorList>
    </citation>
    <scope>NUCLEOTIDE SEQUENCE</scope>
    <source>
        <strain evidence="1">CBS 125425</strain>
    </source>
</reference>
<dbReference type="EMBL" id="ML996194">
    <property type="protein sequence ID" value="KAF2731513.1"/>
    <property type="molecule type" value="Genomic_DNA"/>
</dbReference>
<gene>
    <name evidence="1" type="ORF">EJ04DRAFT_579067</name>
</gene>
<accession>A0A9P4QUE2</accession>
<organism evidence="1 2">
    <name type="scientific">Polyplosphaeria fusca</name>
    <dbReference type="NCBI Taxonomy" id="682080"/>
    <lineage>
        <taxon>Eukaryota</taxon>
        <taxon>Fungi</taxon>
        <taxon>Dikarya</taxon>
        <taxon>Ascomycota</taxon>
        <taxon>Pezizomycotina</taxon>
        <taxon>Dothideomycetes</taxon>
        <taxon>Pleosporomycetidae</taxon>
        <taxon>Pleosporales</taxon>
        <taxon>Tetraplosphaeriaceae</taxon>
        <taxon>Polyplosphaeria</taxon>
    </lineage>
</organism>
<evidence type="ECO:0000313" key="2">
    <source>
        <dbReference type="Proteomes" id="UP000799444"/>
    </source>
</evidence>
<protein>
    <submittedName>
        <fullName evidence="1">Uncharacterized protein</fullName>
    </submittedName>
</protein>
<keyword evidence="2" id="KW-1185">Reference proteome</keyword>
<evidence type="ECO:0000313" key="1">
    <source>
        <dbReference type="EMBL" id="KAF2731513.1"/>
    </source>
</evidence>
<name>A0A9P4QUE2_9PLEO</name>
<dbReference type="Proteomes" id="UP000799444">
    <property type="component" value="Unassembled WGS sequence"/>
</dbReference>
<sequence length="211" mass="23725">MIGPVTYIDRTNSSFNFPLLVSSESTGGPPFLLIAEVMVPKLVTQQLDSKSKVTTMQETLAALQARAAQTPFDCLKAAGDPVSFLGARDQRLATLFYRLGIVLFELGRGVDYRSVVGRGEEFAGLRPEDVDMLRKSRVMEEIEKIPFGRSYADLVKVCLTGRLYATSLMDVDRRFNEAVVERLRRLEMHFSAILQEDQSTTCEWAVFRRCS</sequence>
<comment type="caution">
    <text evidence="1">The sequence shown here is derived from an EMBL/GenBank/DDBJ whole genome shotgun (WGS) entry which is preliminary data.</text>
</comment>